<evidence type="ECO:0000256" key="1">
    <source>
        <dbReference type="ARBA" id="ARBA00004123"/>
    </source>
</evidence>
<dbReference type="PANTHER" id="PTHR13063">
    <property type="entry name" value="ENOS INTERACTING PROTEIN"/>
    <property type="match status" value="1"/>
</dbReference>
<dbReference type="GO" id="GO:0061630">
    <property type="term" value="F:ubiquitin protein ligase activity"/>
    <property type="evidence" value="ECO:0007669"/>
    <property type="project" value="InterPro"/>
</dbReference>
<dbReference type="PIRSF" id="PIRSF023577">
    <property type="entry name" value="ENOS_interacting"/>
    <property type="match status" value="1"/>
</dbReference>
<dbReference type="InterPro" id="IPR031790">
    <property type="entry name" value="Znf-NOSIP"/>
</dbReference>
<reference evidence="11" key="1">
    <citation type="submission" date="2013-11" db="EMBL/GenBank/DDBJ databases">
        <title>Genome sequence of the fusiform rust pathogen reveals effectors for host alternation and coevolution with pine.</title>
        <authorList>
            <consortium name="DOE Joint Genome Institute"/>
            <person name="Smith K."/>
            <person name="Pendleton A."/>
            <person name="Kubisiak T."/>
            <person name="Anderson C."/>
            <person name="Salamov A."/>
            <person name="Aerts A."/>
            <person name="Riley R."/>
            <person name="Clum A."/>
            <person name="Lindquist E."/>
            <person name="Ence D."/>
            <person name="Campbell M."/>
            <person name="Kronenberg Z."/>
            <person name="Feau N."/>
            <person name="Dhillon B."/>
            <person name="Hamelin R."/>
            <person name="Burleigh J."/>
            <person name="Smith J."/>
            <person name="Yandell M."/>
            <person name="Nelson C."/>
            <person name="Grigoriev I."/>
            <person name="Davis J."/>
        </authorList>
    </citation>
    <scope>NUCLEOTIDE SEQUENCE</scope>
    <source>
        <strain evidence="11">G11</strain>
    </source>
</reference>
<dbReference type="PROSITE" id="PS00518">
    <property type="entry name" value="ZF_RING_1"/>
    <property type="match status" value="1"/>
</dbReference>
<evidence type="ECO:0000256" key="5">
    <source>
        <dbReference type="ARBA" id="ARBA00022833"/>
    </source>
</evidence>
<evidence type="ECO:0000256" key="7">
    <source>
        <dbReference type="PIRNR" id="PIRNR023577"/>
    </source>
</evidence>
<dbReference type="InterPro" id="IPR017907">
    <property type="entry name" value="Znf_RING_CS"/>
</dbReference>
<keyword evidence="3" id="KW-0479">Metal-binding</keyword>
<dbReference type="PROSITE" id="PS50089">
    <property type="entry name" value="ZF_RING_2"/>
    <property type="match status" value="1"/>
</dbReference>
<dbReference type="InterPro" id="IPR016818">
    <property type="entry name" value="NOSIP"/>
</dbReference>
<comment type="subcellular location">
    <subcellularLocation>
        <location evidence="1 7">Nucleus</location>
    </subcellularLocation>
</comment>
<dbReference type="InterPro" id="IPR001841">
    <property type="entry name" value="Znf_RING"/>
</dbReference>
<evidence type="ECO:0000256" key="2">
    <source>
        <dbReference type="ARBA" id="ARBA00008126"/>
    </source>
</evidence>
<dbReference type="SUPFAM" id="SSF57850">
    <property type="entry name" value="RING/U-box"/>
    <property type="match status" value="2"/>
</dbReference>
<evidence type="ECO:0000256" key="4">
    <source>
        <dbReference type="ARBA" id="ARBA00022771"/>
    </source>
</evidence>
<dbReference type="Pfam" id="PF15906">
    <property type="entry name" value="zf-NOSIP"/>
    <property type="match status" value="1"/>
</dbReference>
<evidence type="ECO:0000256" key="6">
    <source>
        <dbReference type="ARBA" id="ARBA00023242"/>
    </source>
</evidence>
<feature type="region of interest" description="Disordered" evidence="9">
    <location>
        <begin position="174"/>
        <end position="194"/>
    </location>
</feature>
<protein>
    <recommendedName>
        <fullName evidence="10">RING-type domain-containing protein</fullName>
    </recommendedName>
</protein>
<dbReference type="GO" id="GO:0008270">
    <property type="term" value="F:zinc ion binding"/>
    <property type="evidence" value="ECO:0007669"/>
    <property type="project" value="UniProtKB-KW"/>
</dbReference>
<gene>
    <name evidence="11" type="ORF">CROQUDRAFT_660725</name>
</gene>
<evidence type="ECO:0000313" key="12">
    <source>
        <dbReference type="Proteomes" id="UP000886653"/>
    </source>
</evidence>
<dbReference type="PANTHER" id="PTHR13063:SF10">
    <property type="entry name" value="NITRIC OXIDE SYNTHASE-INTERACTING PROTEIN"/>
    <property type="match status" value="1"/>
</dbReference>
<keyword evidence="12" id="KW-1185">Reference proteome</keyword>
<feature type="domain" description="RING-type" evidence="10">
    <location>
        <begin position="236"/>
        <end position="280"/>
    </location>
</feature>
<sequence length="313" mass="34370">MTRHGKNNTASSVFTHAERMMTGNGTKKQRFTAHSMADFDSCRLCLHTAIDPRTDEEGHLFCHECILEHILSQKKDLKRQKLILERMHAEDAAQREVALTAARQRVLRDFERVQAGISSSTLKTVKADTVPIRPELDQLATLTTEAEWAALRDLEREAAAAKRAKLPNFWLPSLTPSAEPTRPGPTPTGQLKPLCRVSNRDGNNRPHPIRLNTLLAVHFHAESSSSGGSNSKQKCCGGCRKGFNKNTKMSVLKLCGHVVCLHCVTTLVKASVPHQCPSCDKEVEGTIELEREGTGFAAGGLAEAAKFDVAFQG</sequence>
<keyword evidence="5" id="KW-0862">Zinc</keyword>
<evidence type="ECO:0000259" key="10">
    <source>
        <dbReference type="PROSITE" id="PS50089"/>
    </source>
</evidence>
<dbReference type="InterPro" id="IPR013083">
    <property type="entry name" value="Znf_RING/FYVE/PHD"/>
</dbReference>
<evidence type="ECO:0000313" key="11">
    <source>
        <dbReference type="EMBL" id="KAG0143835.1"/>
    </source>
</evidence>
<evidence type="ECO:0000256" key="8">
    <source>
        <dbReference type="PROSITE-ProRule" id="PRU00175"/>
    </source>
</evidence>
<accession>A0A9P6NBX6</accession>
<proteinExistence type="inferred from homology"/>
<dbReference type="Gene3D" id="3.30.40.10">
    <property type="entry name" value="Zinc/RING finger domain, C3HC4 (zinc finger)"/>
    <property type="match status" value="2"/>
</dbReference>
<dbReference type="OrthoDB" id="116827at2759"/>
<dbReference type="AlphaFoldDB" id="A0A9P6NBX6"/>
<dbReference type="EMBL" id="MU167309">
    <property type="protein sequence ID" value="KAG0143835.1"/>
    <property type="molecule type" value="Genomic_DNA"/>
</dbReference>
<dbReference type="Proteomes" id="UP000886653">
    <property type="component" value="Unassembled WGS sequence"/>
</dbReference>
<organism evidence="11 12">
    <name type="scientific">Cronartium quercuum f. sp. fusiforme G11</name>
    <dbReference type="NCBI Taxonomy" id="708437"/>
    <lineage>
        <taxon>Eukaryota</taxon>
        <taxon>Fungi</taxon>
        <taxon>Dikarya</taxon>
        <taxon>Basidiomycota</taxon>
        <taxon>Pucciniomycotina</taxon>
        <taxon>Pucciniomycetes</taxon>
        <taxon>Pucciniales</taxon>
        <taxon>Coleosporiaceae</taxon>
        <taxon>Cronartium</taxon>
    </lineage>
</organism>
<name>A0A9P6NBX6_9BASI</name>
<comment type="similarity">
    <text evidence="2 7">Belongs to the NOSIP family.</text>
</comment>
<comment type="caution">
    <text evidence="11">The sequence shown here is derived from an EMBL/GenBank/DDBJ whole genome shotgun (WGS) entry which is preliminary data.</text>
</comment>
<evidence type="ECO:0000256" key="9">
    <source>
        <dbReference type="SAM" id="MobiDB-lite"/>
    </source>
</evidence>
<keyword evidence="4 8" id="KW-0863">Zinc-finger</keyword>
<keyword evidence="6 7" id="KW-0539">Nucleus</keyword>
<evidence type="ECO:0000256" key="3">
    <source>
        <dbReference type="ARBA" id="ARBA00022723"/>
    </source>
</evidence>
<dbReference type="GO" id="GO:0005634">
    <property type="term" value="C:nucleus"/>
    <property type="evidence" value="ECO:0007669"/>
    <property type="project" value="UniProtKB-SubCell"/>
</dbReference>